<evidence type="ECO:0000313" key="6">
    <source>
        <dbReference type="EMBL" id="KUN95717.1"/>
    </source>
</evidence>
<dbReference type="NCBIfam" id="NF041196">
    <property type="entry name" value="ScbR_bind_reg"/>
    <property type="match status" value="1"/>
</dbReference>
<dbReference type="PROSITE" id="PS50977">
    <property type="entry name" value="HTH_TETR_2"/>
    <property type="match status" value="1"/>
</dbReference>
<comment type="caution">
    <text evidence="6">The sequence shown here is derived from an EMBL/GenBank/DDBJ whole genome shotgun (WGS) entry which is preliminary data.</text>
</comment>
<dbReference type="PANTHER" id="PTHR47506:SF1">
    <property type="entry name" value="HTH-TYPE TRANSCRIPTIONAL REGULATOR YJDC"/>
    <property type="match status" value="1"/>
</dbReference>
<keyword evidence="7" id="KW-1185">Reference proteome</keyword>
<evidence type="ECO:0000256" key="1">
    <source>
        <dbReference type="ARBA" id="ARBA00023015"/>
    </source>
</evidence>
<reference evidence="6 7" key="1">
    <citation type="submission" date="2015-10" db="EMBL/GenBank/DDBJ databases">
        <title>Draft genome sequence of Streptomyces caeruleatus NRRL B-24802, type strain for the species Streptomyces caeruleatus.</title>
        <authorList>
            <person name="Ruckert C."/>
            <person name="Winkler A."/>
            <person name="Kalinowski J."/>
            <person name="Kampfer P."/>
            <person name="Glaeser S."/>
        </authorList>
    </citation>
    <scope>NUCLEOTIDE SEQUENCE [LARGE SCALE GENOMIC DNA]</scope>
    <source>
        <strain evidence="6 7">NRRL B-24802</strain>
    </source>
</reference>
<dbReference type="InterPro" id="IPR036271">
    <property type="entry name" value="Tet_transcr_reg_TetR-rel_C_sf"/>
</dbReference>
<organism evidence="6 7">
    <name type="scientific">Streptomyces caeruleatus</name>
    <dbReference type="NCBI Taxonomy" id="661399"/>
    <lineage>
        <taxon>Bacteria</taxon>
        <taxon>Bacillati</taxon>
        <taxon>Actinomycetota</taxon>
        <taxon>Actinomycetes</taxon>
        <taxon>Kitasatosporales</taxon>
        <taxon>Streptomycetaceae</taxon>
        <taxon>Streptomyces</taxon>
    </lineage>
</organism>
<dbReference type="Pfam" id="PF00440">
    <property type="entry name" value="TetR_N"/>
    <property type="match status" value="1"/>
</dbReference>
<dbReference type="InterPro" id="IPR001647">
    <property type="entry name" value="HTH_TetR"/>
</dbReference>
<dbReference type="InterPro" id="IPR047923">
    <property type="entry name" value="ArpA-like"/>
</dbReference>
<dbReference type="GO" id="GO:0003677">
    <property type="term" value="F:DNA binding"/>
    <property type="evidence" value="ECO:0007669"/>
    <property type="project" value="UniProtKB-UniRule"/>
</dbReference>
<protein>
    <submittedName>
        <fullName evidence="6">TetR family transcriptional regulator</fullName>
    </submittedName>
</protein>
<proteinExistence type="predicted"/>
<evidence type="ECO:0000256" key="2">
    <source>
        <dbReference type="ARBA" id="ARBA00023125"/>
    </source>
</evidence>
<gene>
    <name evidence="6" type="ORF">AQJ67_34390</name>
</gene>
<dbReference type="Proteomes" id="UP000053429">
    <property type="component" value="Unassembled WGS sequence"/>
</dbReference>
<evidence type="ECO:0000256" key="4">
    <source>
        <dbReference type="PROSITE-ProRule" id="PRU00335"/>
    </source>
</evidence>
<dbReference type="Pfam" id="PF21935">
    <property type="entry name" value="TetR_C_45"/>
    <property type="match status" value="1"/>
</dbReference>
<dbReference type="PANTHER" id="PTHR47506">
    <property type="entry name" value="TRANSCRIPTIONAL REGULATORY PROTEIN"/>
    <property type="match status" value="1"/>
</dbReference>
<accession>A0A101TNW2</accession>
<dbReference type="PRINTS" id="PR00455">
    <property type="entry name" value="HTHTETR"/>
</dbReference>
<feature type="domain" description="HTH tetR-type" evidence="5">
    <location>
        <begin position="21"/>
        <end position="81"/>
    </location>
</feature>
<keyword evidence="2 4" id="KW-0238">DNA-binding</keyword>
<dbReference type="InterPro" id="IPR009057">
    <property type="entry name" value="Homeodomain-like_sf"/>
</dbReference>
<evidence type="ECO:0000256" key="3">
    <source>
        <dbReference type="ARBA" id="ARBA00023163"/>
    </source>
</evidence>
<dbReference type="Gene3D" id="1.10.357.10">
    <property type="entry name" value="Tetracycline Repressor, domain 2"/>
    <property type="match status" value="1"/>
</dbReference>
<feature type="DNA-binding region" description="H-T-H motif" evidence="4">
    <location>
        <begin position="44"/>
        <end position="63"/>
    </location>
</feature>
<name>A0A101TNW2_9ACTN</name>
<evidence type="ECO:0000313" key="7">
    <source>
        <dbReference type="Proteomes" id="UP000053429"/>
    </source>
</evidence>
<keyword evidence="3" id="KW-0804">Transcription</keyword>
<dbReference type="EMBL" id="LMWY01000046">
    <property type="protein sequence ID" value="KUN95717.1"/>
    <property type="molecule type" value="Genomic_DNA"/>
</dbReference>
<sequence length="212" mass="24120">MPPGEKSQVLRGPDPRQDRAVRTRAHILRCAAEIFAVRGYPYTSITDVAQRVGMTKGAVYFHFPNKESLAVAVVEELYSRWPRTLEEVRGKGLSPLDTAVEMFNDAADAFQNDPIMQAGTRLQNERAFIDAELPEPYVDWTSLISTLLREARDLGQLHDGVDPDQAARVTIAAFFGMQHISENLHRRADLKERWLEVRELIFPLLRAHEGRR</sequence>
<dbReference type="SUPFAM" id="SSF48498">
    <property type="entry name" value="Tetracyclin repressor-like, C-terminal domain"/>
    <property type="match status" value="1"/>
</dbReference>
<dbReference type="AlphaFoldDB" id="A0A101TNW2"/>
<dbReference type="STRING" id="661399.AQJ67_34390"/>
<evidence type="ECO:0000259" key="5">
    <source>
        <dbReference type="PROSITE" id="PS50977"/>
    </source>
</evidence>
<keyword evidence="1" id="KW-0805">Transcription regulation</keyword>
<dbReference type="InterPro" id="IPR054126">
    <property type="entry name" value="CprB_TetR_C"/>
</dbReference>
<dbReference type="SUPFAM" id="SSF46689">
    <property type="entry name" value="Homeodomain-like"/>
    <property type="match status" value="1"/>
</dbReference>